<organism evidence="9 10">
    <name type="scientific">Marilutibacter maris</name>
    <dbReference type="NCBI Taxonomy" id="1605891"/>
    <lineage>
        <taxon>Bacteria</taxon>
        <taxon>Pseudomonadati</taxon>
        <taxon>Pseudomonadota</taxon>
        <taxon>Gammaproteobacteria</taxon>
        <taxon>Lysobacterales</taxon>
        <taxon>Lysobacteraceae</taxon>
        <taxon>Marilutibacter</taxon>
    </lineage>
</organism>
<name>A0A508AA24_9GAMM</name>
<dbReference type="SUPFAM" id="SSF52743">
    <property type="entry name" value="Subtilisin-like"/>
    <property type="match status" value="1"/>
</dbReference>
<evidence type="ECO:0000259" key="7">
    <source>
        <dbReference type="Pfam" id="PF00082"/>
    </source>
</evidence>
<dbReference type="InterPro" id="IPR015500">
    <property type="entry name" value="Peptidase_S8_subtilisin-rel"/>
</dbReference>
<dbReference type="OrthoDB" id="9790784at2"/>
<reference evidence="9 10" key="1">
    <citation type="submission" date="2019-10" db="EMBL/GenBank/DDBJ databases">
        <title>Lysobacter alkalisoli sp. nov., isolated from saline-alkaline soil.</title>
        <authorList>
            <person name="Sun J.-Q."/>
        </authorList>
    </citation>
    <scope>NUCLEOTIDE SEQUENCE [LARGE SCALE GENOMIC DNA]</scope>
    <source>
        <strain evidence="9 10">KCTC 42381</strain>
    </source>
</reference>
<protein>
    <submittedName>
        <fullName evidence="9">S8 family serine peptidase</fullName>
    </submittedName>
</protein>
<keyword evidence="3 6" id="KW-0378">Hydrolase</keyword>
<dbReference type="InterPro" id="IPR022398">
    <property type="entry name" value="Peptidase_S8_His-AS"/>
</dbReference>
<evidence type="ECO:0000256" key="5">
    <source>
        <dbReference type="PIRSR" id="PIRSR615500-1"/>
    </source>
</evidence>
<dbReference type="CDD" id="cd07473">
    <property type="entry name" value="Peptidases_S8_Subtilisin_like"/>
    <property type="match status" value="1"/>
</dbReference>
<accession>A0A508AA24</accession>
<dbReference type="InterPro" id="IPR034204">
    <property type="entry name" value="PfSUB1-like_cat_dom"/>
</dbReference>
<evidence type="ECO:0000313" key="9">
    <source>
        <dbReference type="EMBL" id="KAB8172435.1"/>
    </source>
</evidence>
<feature type="active site" description="Charge relay system" evidence="5 6">
    <location>
        <position position="229"/>
    </location>
</feature>
<evidence type="ECO:0000256" key="6">
    <source>
        <dbReference type="PROSITE-ProRule" id="PRU01240"/>
    </source>
</evidence>
<dbReference type="Proteomes" id="UP000320431">
    <property type="component" value="Unassembled WGS sequence"/>
</dbReference>
<dbReference type="InterPro" id="IPR023828">
    <property type="entry name" value="Peptidase_S8_Ser-AS"/>
</dbReference>
<dbReference type="GO" id="GO:0004252">
    <property type="term" value="F:serine-type endopeptidase activity"/>
    <property type="evidence" value="ECO:0007669"/>
    <property type="project" value="UniProtKB-UniRule"/>
</dbReference>
<dbReference type="PANTHER" id="PTHR43806">
    <property type="entry name" value="PEPTIDASE S8"/>
    <property type="match status" value="1"/>
</dbReference>
<dbReference type="RefSeq" id="WP_111266131.1">
    <property type="nucleotide sequence ID" value="NZ_CP029843.1"/>
</dbReference>
<dbReference type="Gene3D" id="3.40.50.200">
    <property type="entry name" value="Peptidase S8/S53 domain"/>
    <property type="match status" value="1"/>
</dbReference>
<evidence type="ECO:0000256" key="1">
    <source>
        <dbReference type="ARBA" id="ARBA00011073"/>
    </source>
</evidence>
<dbReference type="PANTHER" id="PTHR43806:SF11">
    <property type="entry name" value="CEREVISIN-RELATED"/>
    <property type="match status" value="1"/>
</dbReference>
<dbReference type="PROSITE" id="PS00137">
    <property type="entry name" value="SUBTILASE_HIS"/>
    <property type="match status" value="1"/>
</dbReference>
<dbReference type="PRINTS" id="PR00723">
    <property type="entry name" value="SUBTILISIN"/>
</dbReference>
<dbReference type="InterPro" id="IPR000209">
    <property type="entry name" value="Peptidase_S8/S53_dom"/>
</dbReference>
<keyword evidence="4 6" id="KW-0720">Serine protease</keyword>
<evidence type="ECO:0000256" key="3">
    <source>
        <dbReference type="ARBA" id="ARBA00022801"/>
    </source>
</evidence>
<dbReference type="PROSITE" id="PS00138">
    <property type="entry name" value="SUBTILASE_SER"/>
    <property type="match status" value="1"/>
</dbReference>
<dbReference type="InterPro" id="IPR050131">
    <property type="entry name" value="Peptidase_S8_subtilisin-like"/>
</dbReference>
<dbReference type="GO" id="GO:0006508">
    <property type="term" value="P:proteolysis"/>
    <property type="evidence" value="ECO:0007669"/>
    <property type="project" value="UniProtKB-KW"/>
</dbReference>
<dbReference type="PROSITE" id="PS51892">
    <property type="entry name" value="SUBTILASE"/>
    <property type="match status" value="1"/>
</dbReference>
<gene>
    <name evidence="9" type="ORF">FKV24_014825</name>
</gene>
<feature type="active site" description="Charge relay system" evidence="5 6">
    <location>
        <position position="172"/>
    </location>
</feature>
<comment type="caution">
    <text evidence="9">The sequence shown here is derived from an EMBL/GenBank/DDBJ whole genome shotgun (WGS) entry which is preliminary data.</text>
</comment>
<dbReference type="InterPro" id="IPR036852">
    <property type="entry name" value="Peptidase_S8/S53_dom_sf"/>
</dbReference>
<dbReference type="EMBL" id="VICD02000254">
    <property type="protein sequence ID" value="KAB8172435.1"/>
    <property type="molecule type" value="Genomic_DNA"/>
</dbReference>
<feature type="domain" description="Peptidase S8/S53" evidence="7">
    <location>
        <begin position="164"/>
        <end position="435"/>
    </location>
</feature>
<proteinExistence type="inferred from homology"/>
<feature type="domain" description="Fervidolysin-like N-terminal prodomain" evidence="8">
    <location>
        <begin position="40"/>
        <end position="115"/>
    </location>
</feature>
<evidence type="ECO:0000256" key="2">
    <source>
        <dbReference type="ARBA" id="ARBA00022670"/>
    </source>
</evidence>
<evidence type="ECO:0000259" key="8">
    <source>
        <dbReference type="Pfam" id="PF22148"/>
    </source>
</evidence>
<comment type="similarity">
    <text evidence="1 6">Belongs to the peptidase S8 family.</text>
</comment>
<dbReference type="Pfam" id="PF22148">
    <property type="entry name" value="Fervidolysin_NPro-like"/>
    <property type="match status" value="1"/>
</dbReference>
<keyword evidence="2 6" id="KW-0645">Protease</keyword>
<evidence type="ECO:0000313" key="10">
    <source>
        <dbReference type="Proteomes" id="UP000320431"/>
    </source>
</evidence>
<dbReference type="InterPro" id="IPR054399">
    <property type="entry name" value="Fervidolysin-like_N_prodom"/>
</dbReference>
<evidence type="ECO:0000256" key="4">
    <source>
        <dbReference type="ARBA" id="ARBA00022825"/>
    </source>
</evidence>
<dbReference type="AlphaFoldDB" id="A0A508AA24"/>
<sequence length="456" mass="46831">MNRAVRSSILAGAVVAVLGVSSVAVAGGRPDLVLRDLGAGKAHRAGELIVKFRDGVDADQRGAVRGGLRAQQARTVHRGRNGGDVELMRLPAGMALGVAIKALQNDPAVEYAEPNWTYQHFATSNDTYYTNGSLWGMYGNTTSPSNAYGSQAAEAWAAGHTDCSNVYVGVIDEGIYYNHEDLAANVWTNPYDPVDGIDNDGNGYVDDVHGWDFEGGGNDVNSGGSNDDHGTHVSGTIAGVGGNGKGVAGVCWSGVKLISGRFLGRRGGSTADAIEAVDYMTDLKVRHNMNIVATNNSWGGGGFSQALQDAIGRAGDADILFIAAAGNDAYDNDARASYPSNYSNANIIAVASITSSGALSSFSQWGATTVDLGAPGSAIYSTVPVRSKGNVVSGYASYSGTSMATPHVTGAAALYASSHPTATAAQIKAAILNATVATPSLQGKVLTGGRLDASGF</sequence>
<feature type="active site" description="Charge relay system" evidence="5 6">
    <location>
        <position position="402"/>
    </location>
</feature>
<dbReference type="Pfam" id="PF00082">
    <property type="entry name" value="Peptidase_S8"/>
    <property type="match status" value="1"/>
</dbReference>